<dbReference type="STRING" id="76947.GCA_002080435_00872"/>
<gene>
    <name evidence="1" type="ORF">BV98_000148</name>
</gene>
<evidence type="ECO:0000313" key="1">
    <source>
        <dbReference type="EMBL" id="KFG91898.1"/>
    </source>
</evidence>
<dbReference type="Proteomes" id="UP000024284">
    <property type="component" value="Unassembled WGS sequence"/>
</dbReference>
<protein>
    <submittedName>
        <fullName evidence="1">Uncharacterized protein</fullName>
    </submittedName>
</protein>
<proteinExistence type="predicted"/>
<comment type="caution">
    <text evidence="1">The sequence shown here is derived from an EMBL/GenBank/DDBJ whole genome shotgun (WGS) entry which is preliminary data.</text>
</comment>
<organism evidence="1 2">
    <name type="scientific">Sphingobium herbicidovorans (strain ATCC 700291 / DSM 11019 / CCUG 56400 / KCTC 2939 / LMG 18315 / NBRC 16415 / MH)</name>
    <name type="common">Sphingomonas herbicidovorans</name>
    <dbReference type="NCBI Taxonomy" id="1219045"/>
    <lineage>
        <taxon>Bacteria</taxon>
        <taxon>Pseudomonadati</taxon>
        <taxon>Pseudomonadota</taxon>
        <taxon>Alphaproteobacteria</taxon>
        <taxon>Sphingomonadales</taxon>
        <taxon>Sphingomonadaceae</taxon>
        <taxon>Sphingobium</taxon>
    </lineage>
</organism>
<dbReference type="RefSeq" id="WP_156103303.1">
    <property type="nucleotide sequence ID" value="NZ_BCZD01000001.1"/>
</dbReference>
<dbReference type="PATRIC" id="fig|1219045.3.peg.149"/>
<evidence type="ECO:0000313" key="2">
    <source>
        <dbReference type="Proteomes" id="UP000024284"/>
    </source>
</evidence>
<name>A0A086PET0_SPHHM</name>
<accession>A0A086PET0</accession>
<dbReference type="AlphaFoldDB" id="A0A086PET0"/>
<sequence>MAVEFIQQIKHVVWNAISARTESGSQRIADAFIWLGQANGQETTSAAFPFFR</sequence>
<dbReference type="EMBL" id="JFZA02000001">
    <property type="protein sequence ID" value="KFG91898.1"/>
    <property type="molecule type" value="Genomic_DNA"/>
</dbReference>
<keyword evidence="2" id="KW-1185">Reference proteome</keyword>
<reference evidence="1" key="1">
    <citation type="submission" date="2014-08" db="EMBL/GenBank/DDBJ databases">
        <title>Draft genome sequences of Sphingobium herbicidovorans.</title>
        <authorList>
            <person name="Gan H.M."/>
            <person name="Gan H.Y."/>
            <person name="Savka M.A."/>
        </authorList>
    </citation>
    <scope>NUCLEOTIDE SEQUENCE [LARGE SCALE GENOMIC DNA]</scope>
    <source>
        <strain evidence="1">NBRC 16415</strain>
    </source>
</reference>